<reference evidence="8 9" key="1">
    <citation type="submission" date="2019-08" db="EMBL/GenBank/DDBJ databases">
        <title>Deep-cultivation of Planctomycetes and their phenomic and genomic characterization uncovers novel biology.</title>
        <authorList>
            <person name="Wiegand S."/>
            <person name="Jogler M."/>
            <person name="Boedeker C."/>
            <person name="Pinto D."/>
            <person name="Vollmers J."/>
            <person name="Rivas-Marin E."/>
            <person name="Kohn T."/>
            <person name="Peeters S.H."/>
            <person name="Heuer A."/>
            <person name="Rast P."/>
            <person name="Oberbeckmann S."/>
            <person name="Bunk B."/>
            <person name="Jeske O."/>
            <person name="Meyerdierks A."/>
            <person name="Storesund J.E."/>
            <person name="Kallscheuer N."/>
            <person name="Luecker S."/>
            <person name="Lage O.M."/>
            <person name="Pohl T."/>
            <person name="Merkel B.J."/>
            <person name="Hornburger P."/>
            <person name="Mueller R.-W."/>
            <person name="Bruemmer F."/>
            <person name="Labrenz M."/>
            <person name="Spormann A.M."/>
            <person name="Op Den Camp H."/>
            <person name="Overmann J."/>
            <person name="Amann R."/>
            <person name="Jetten M.S.M."/>
            <person name="Mascher T."/>
            <person name="Medema M.H."/>
            <person name="Devos D.P."/>
            <person name="Kaster A.-K."/>
            <person name="Ovreas L."/>
            <person name="Rohde M."/>
            <person name="Galperin M.Y."/>
            <person name="Jogler C."/>
        </authorList>
    </citation>
    <scope>NUCLEOTIDE SEQUENCE [LARGE SCALE GENOMIC DNA]</scope>
    <source>
        <strain evidence="8 9">LF1</strain>
    </source>
</reference>
<comment type="similarity">
    <text evidence="7">Belongs to the ATPase delta chain family.</text>
</comment>
<keyword evidence="5 7" id="KW-0472">Membrane</keyword>
<evidence type="ECO:0000256" key="3">
    <source>
        <dbReference type="ARBA" id="ARBA00022781"/>
    </source>
</evidence>
<evidence type="ECO:0000256" key="2">
    <source>
        <dbReference type="ARBA" id="ARBA00022448"/>
    </source>
</evidence>
<dbReference type="InterPro" id="IPR020781">
    <property type="entry name" value="ATPase_OSCP/d_CS"/>
</dbReference>
<dbReference type="Gene3D" id="1.10.520.20">
    <property type="entry name" value="N-terminal domain of the delta subunit of the F1F0-ATP synthase"/>
    <property type="match status" value="1"/>
</dbReference>
<comment type="caution">
    <text evidence="8">The sequence shown here is derived from an EMBL/GenBank/DDBJ whole genome shotgun (WGS) entry which is preliminary data.</text>
</comment>
<dbReference type="Proteomes" id="UP000322699">
    <property type="component" value="Unassembled WGS sequence"/>
</dbReference>
<dbReference type="OrthoDB" id="9802471at2"/>
<dbReference type="GO" id="GO:0046933">
    <property type="term" value="F:proton-transporting ATP synthase activity, rotational mechanism"/>
    <property type="evidence" value="ECO:0007669"/>
    <property type="project" value="UniProtKB-UniRule"/>
</dbReference>
<keyword evidence="2 7" id="KW-0813">Transport</keyword>
<keyword evidence="6 7" id="KW-0066">ATP synthesis</keyword>
<keyword evidence="9" id="KW-1185">Reference proteome</keyword>
<evidence type="ECO:0000256" key="7">
    <source>
        <dbReference type="HAMAP-Rule" id="MF_01416"/>
    </source>
</evidence>
<keyword evidence="7" id="KW-1003">Cell membrane</keyword>
<dbReference type="GO" id="GO:0045259">
    <property type="term" value="C:proton-transporting ATP synthase complex"/>
    <property type="evidence" value="ECO:0007669"/>
    <property type="project" value="UniProtKB-KW"/>
</dbReference>
<dbReference type="InterPro" id="IPR026015">
    <property type="entry name" value="ATP_synth_OSCP/delta_N_sf"/>
</dbReference>
<dbReference type="AlphaFoldDB" id="A0A5B1CH98"/>
<dbReference type="NCBIfam" id="TIGR01145">
    <property type="entry name" value="ATP_synt_delta"/>
    <property type="match status" value="1"/>
</dbReference>
<proteinExistence type="inferred from homology"/>
<comment type="subcellular location">
    <subcellularLocation>
        <location evidence="7">Cell membrane</location>
        <topology evidence="7">Peripheral membrane protein</topology>
    </subcellularLocation>
    <subcellularLocation>
        <location evidence="1">Membrane</location>
    </subcellularLocation>
</comment>
<dbReference type="RefSeq" id="WP_068266635.1">
    <property type="nucleotide sequence ID" value="NZ_LWSK01000126.1"/>
</dbReference>
<dbReference type="HAMAP" id="MF_01416">
    <property type="entry name" value="ATP_synth_delta_bact"/>
    <property type="match status" value="1"/>
</dbReference>
<evidence type="ECO:0000256" key="5">
    <source>
        <dbReference type="ARBA" id="ARBA00023136"/>
    </source>
</evidence>
<comment type="function">
    <text evidence="7">This protein is part of the stalk that links CF(0) to CF(1). It either transmits conformational changes from CF(0) to CF(1) or is implicated in proton conduction.</text>
</comment>
<accession>A0A5B1CH98</accession>
<dbReference type="EMBL" id="VRLW01000001">
    <property type="protein sequence ID" value="KAA1259572.1"/>
    <property type="molecule type" value="Genomic_DNA"/>
</dbReference>
<evidence type="ECO:0000313" key="9">
    <source>
        <dbReference type="Proteomes" id="UP000322699"/>
    </source>
</evidence>
<keyword evidence="4 7" id="KW-0406">Ion transport</keyword>
<gene>
    <name evidence="7 8" type="primary">atpH</name>
    <name evidence="8" type="ORF">LF1_21060</name>
</gene>
<evidence type="ECO:0000256" key="1">
    <source>
        <dbReference type="ARBA" id="ARBA00004370"/>
    </source>
</evidence>
<keyword evidence="7" id="KW-0139">CF(1)</keyword>
<sequence length="209" mass="23089">MTEVAQPKNVLDPSAEQLGKTYARALINAAQAEGNDTLQLVVNQLGQIVDEYLGGSDSLRMALGSPRISEDEKVRVIDRVFGQDFHPLLIKFLKVMASRDRLGFIHAVRDQATQIFDDMMGRVVASVKSAVPLDDSIRNEITNHLSSVMNKQVRLTETVDPDLIGGMVIRVGDRVYDGSVANRLNSMARTTRAGFSSKLLEKFEQLTSQ</sequence>
<protein>
    <recommendedName>
        <fullName evidence="7">ATP synthase subunit delta</fullName>
    </recommendedName>
    <alternativeName>
        <fullName evidence="7">ATP synthase F(1) sector subunit delta</fullName>
    </alternativeName>
    <alternativeName>
        <fullName evidence="7">F-type ATPase subunit delta</fullName>
        <shortName evidence="7">F-ATPase subunit delta</shortName>
    </alternativeName>
</protein>
<dbReference type="PRINTS" id="PR00125">
    <property type="entry name" value="ATPASEDELTA"/>
</dbReference>
<dbReference type="Pfam" id="PF00213">
    <property type="entry name" value="OSCP"/>
    <property type="match status" value="1"/>
</dbReference>
<dbReference type="PANTHER" id="PTHR11910">
    <property type="entry name" value="ATP SYNTHASE DELTA CHAIN"/>
    <property type="match status" value="1"/>
</dbReference>
<organism evidence="8 9">
    <name type="scientific">Rubripirellula obstinata</name>
    <dbReference type="NCBI Taxonomy" id="406547"/>
    <lineage>
        <taxon>Bacteria</taxon>
        <taxon>Pseudomonadati</taxon>
        <taxon>Planctomycetota</taxon>
        <taxon>Planctomycetia</taxon>
        <taxon>Pirellulales</taxon>
        <taxon>Pirellulaceae</taxon>
        <taxon>Rubripirellula</taxon>
    </lineage>
</organism>
<dbReference type="SUPFAM" id="SSF47928">
    <property type="entry name" value="N-terminal domain of the delta subunit of the F1F0-ATP synthase"/>
    <property type="match status" value="1"/>
</dbReference>
<evidence type="ECO:0000256" key="6">
    <source>
        <dbReference type="ARBA" id="ARBA00023310"/>
    </source>
</evidence>
<evidence type="ECO:0000256" key="4">
    <source>
        <dbReference type="ARBA" id="ARBA00023065"/>
    </source>
</evidence>
<dbReference type="InterPro" id="IPR000711">
    <property type="entry name" value="ATPase_OSCP/dsu"/>
</dbReference>
<dbReference type="PROSITE" id="PS00389">
    <property type="entry name" value="ATPASE_DELTA"/>
    <property type="match status" value="1"/>
</dbReference>
<name>A0A5B1CH98_9BACT</name>
<comment type="function">
    <text evidence="7">F(1)F(0) ATP synthase produces ATP from ADP in the presence of a proton or sodium gradient. F-type ATPases consist of two structural domains, F(1) containing the extramembraneous catalytic core and F(0) containing the membrane proton channel, linked together by a central stalk and a peripheral stalk. During catalysis, ATP synthesis in the catalytic domain of F(1) is coupled via a rotary mechanism of the central stalk subunits to proton translocation.</text>
</comment>
<evidence type="ECO:0000313" key="8">
    <source>
        <dbReference type="EMBL" id="KAA1259572.1"/>
    </source>
</evidence>
<keyword evidence="3 7" id="KW-0375">Hydrogen ion transport</keyword>
<dbReference type="GO" id="GO:0005886">
    <property type="term" value="C:plasma membrane"/>
    <property type="evidence" value="ECO:0007669"/>
    <property type="project" value="UniProtKB-SubCell"/>
</dbReference>